<dbReference type="Proteomes" id="UP001169006">
    <property type="component" value="Unassembled WGS sequence"/>
</dbReference>
<keyword evidence="2" id="KW-1003">Cell membrane</keyword>
<reference evidence="7" key="2">
    <citation type="submission" date="2023-07" db="EMBL/GenBank/DDBJ databases">
        <authorList>
            <person name="Sun H."/>
        </authorList>
    </citation>
    <scope>NUCLEOTIDE SEQUENCE</scope>
    <source>
        <strain evidence="7">05753</strain>
    </source>
</reference>
<name>A0ABT8T5Q8_9HYPH</name>
<accession>A0ABT8T5Q8</accession>
<evidence type="ECO:0000256" key="3">
    <source>
        <dbReference type="ARBA" id="ARBA00022692"/>
    </source>
</evidence>
<evidence type="ECO:0000256" key="4">
    <source>
        <dbReference type="ARBA" id="ARBA00022989"/>
    </source>
</evidence>
<dbReference type="EMBL" id="JAUKWQ010000022">
    <property type="protein sequence ID" value="MDO1585679.1"/>
    <property type="molecule type" value="Genomic_DNA"/>
</dbReference>
<evidence type="ECO:0000256" key="2">
    <source>
        <dbReference type="ARBA" id="ARBA00022475"/>
    </source>
</evidence>
<dbReference type="Pfam" id="PF02653">
    <property type="entry name" value="BPD_transp_2"/>
    <property type="match status" value="1"/>
</dbReference>
<feature type="transmembrane region" description="Helical" evidence="6">
    <location>
        <begin position="219"/>
        <end position="239"/>
    </location>
</feature>
<dbReference type="CDD" id="cd06581">
    <property type="entry name" value="TM_PBP1_LivM_like"/>
    <property type="match status" value="1"/>
</dbReference>
<dbReference type="InterPro" id="IPR001851">
    <property type="entry name" value="ABC_transp_permease"/>
</dbReference>
<keyword evidence="5 6" id="KW-0472">Membrane</keyword>
<dbReference type="PANTHER" id="PTHR30482">
    <property type="entry name" value="HIGH-AFFINITY BRANCHED-CHAIN AMINO ACID TRANSPORT SYSTEM PERMEASE"/>
    <property type="match status" value="1"/>
</dbReference>
<organism evidence="7 8">
    <name type="scientific">Rhizobium oryzicola</name>
    <dbReference type="NCBI Taxonomy" id="1232668"/>
    <lineage>
        <taxon>Bacteria</taxon>
        <taxon>Pseudomonadati</taxon>
        <taxon>Pseudomonadota</taxon>
        <taxon>Alphaproteobacteria</taxon>
        <taxon>Hyphomicrobiales</taxon>
        <taxon>Rhizobiaceae</taxon>
        <taxon>Rhizobium/Agrobacterium group</taxon>
        <taxon>Rhizobium</taxon>
    </lineage>
</organism>
<gene>
    <name evidence="7" type="ORF">Q2T52_26640</name>
</gene>
<feature type="transmembrane region" description="Helical" evidence="6">
    <location>
        <begin position="172"/>
        <end position="191"/>
    </location>
</feature>
<keyword evidence="3 6" id="KW-0812">Transmembrane</keyword>
<dbReference type="PANTHER" id="PTHR30482:SF10">
    <property type="entry name" value="HIGH-AFFINITY BRANCHED-CHAIN AMINO ACID TRANSPORT PROTEIN BRAE"/>
    <property type="match status" value="1"/>
</dbReference>
<feature type="transmembrane region" description="Helical" evidence="6">
    <location>
        <begin position="293"/>
        <end position="311"/>
    </location>
</feature>
<feature type="transmembrane region" description="Helical" evidence="6">
    <location>
        <begin position="259"/>
        <end position="281"/>
    </location>
</feature>
<proteinExistence type="predicted"/>
<sequence>MNYAGMNAGSLTFTASLVVVALGGPSVLDTFQVLQLSAYSSLALGVVGLAFVWGILGILSLGHAAFFGIGAYAYAILSIAQGESTFAVAAAILAPSVLAVCLGYFLFYGRVGDVYLSVITLCVSLILFSFMNSTADVSYTLLSVPLGGFNGISAVPPLNWPGFVGDFLTPEATFSLCFLLLAAVYLALQFLRGTRLGRIMASVRENERRCELLGYDPRWLKLVGFVISAAIAGLAGALFTANTGYVGPTVFDLGQSSQFILWAIAGGMGTLSGAIIASFMLQFLASFIGTSQLFNTSLVFGTVIIFFVYALPNGIVPSLQGLLRKLSRLARRQRRRPEVIGDSIKSTP</sequence>
<evidence type="ECO:0000256" key="5">
    <source>
        <dbReference type="ARBA" id="ARBA00023136"/>
    </source>
</evidence>
<keyword evidence="4 6" id="KW-1133">Transmembrane helix</keyword>
<feature type="transmembrane region" description="Helical" evidence="6">
    <location>
        <begin position="47"/>
        <end position="74"/>
    </location>
</feature>
<evidence type="ECO:0000313" key="8">
    <source>
        <dbReference type="Proteomes" id="UP001169006"/>
    </source>
</evidence>
<keyword evidence="8" id="KW-1185">Reference proteome</keyword>
<feature type="transmembrane region" description="Helical" evidence="6">
    <location>
        <begin position="114"/>
        <end position="132"/>
    </location>
</feature>
<comment type="caution">
    <text evidence="7">The sequence shown here is derived from an EMBL/GenBank/DDBJ whole genome shotgun (WGS) entry which is preliminary data.</text>
</comment>
<feature type="transmembrane region" description="Helical" evidence="6">
    <location>
        <begin position="86"/>
        <end position="108"/>
    </location>
</feature>
<reference evidence="7" key="1">
    <citation type="journal article" date="2015" name="Int. J. Syst. Evol. Microbiol.">
        <title>Rhizobium oryzicola sp. nov., potential plant-growth-promoting endophytic bacteria isolated from rice roots.</title>
        <authorList>
            <person name="Zhang X.X."/>
            <person name="Gao J.S."/>
            <person name="Cao Y.H."/>
            <person name="Sheirdil R.A."/>
            <person name="Wang X.C."/>
            <person name="Zhang L."/>
        </authorList>
    </citation>
    <scope>NUCLEOTIDE SEQUENCE</scope>
    <source>
        <strain evidence="7">05753</strain>
    </source>
</reference>
<evidence type="ECO:0000256" key="6">
    <source>
        <dbReference type="SAM" id="Phobius"/>
    </source>
</evidence>
<comment type="subcellular location">
    <subcellularLocation>
        <location evidence="1">Cell membrane</location>
        <topology evidence="1">Multi-pass membrane protein</topology>
    </subcellularLocation>
</comment>
<evidence type="ECO:0000256" key="1">
    <source>
        <dbReference type="ARBA" id="ARBA00004651"/>
    </source>
</evidence>
<dbReference type="InterPro" id="IPR043428">
    <property type="entry name" value="LivM-like"/>
</dbReference>
<dbReference type="RefSeq" id="WP_302079930.1">
    <property type="nucleotide sequence ID" value="NZ_JAUKWQ010000022.1"/>
</dbReference>
<protein>
    <submittedName>
        <fullName evidence="7">Branched-chain amino acid ABC transporter permease</fullName>
    </submittedName>
</protein>
<evidence type="ECO:0000313" key="7">
    <source>
        <dbReference type="EMBL" id="MDO1585679.1"/>
    </source>
</evidence>